<dbReference type="CDD" id="cd17517">
    <property type="entry name" value="RMtype1_S_EcoKI_StySPI-TRD2-CR2_like"/>
    <property type="match status" value="1"/>
</dbReference>
<feature type="domain" description="Type I restriction modification DNA specificity" evidence="5">
    <location>
        <begin position="208"/>
        <end position="368"/>
    </location>
</feature>
<evidence type="ECO:0000313" key="6">
    <source>
        <dbReference type="EMBL" id="PYD61162.1"/>
    </source>
</evidence>
<keyword evidence="3" id="KW-0238">DNA-binding</keyword>
<feature type="coiled-coil region" evidence="4">
    <location>
        <begin position="356"/>
        <end position="383"/>
    </location>
</feature>
<dbReference type="Gene3D" id="3.90.220.20">
    <property type="entry name" value="DNA methylase specificity domains"/>
    <property type="match status" value="2"/>
</dbReference>
<dbReference type="AlphaFoldDB" id="A0A318Q870"/>
<dbReference type="PANTHER" id="PTHR30408">
    <property type="entry name" value="TYPE-1 RESTRICTION ENZYME ECOKI SPECIFICITY PROTEIN"/>
    <property type="match status" value="1"/>
</dbReference>
<dbReference type="GO" id="GO:0003677">
    <property type="term" value="F:DNA binding"/>
    <property type="evidence" value="ECO:0007669"/>
    <property type="project" value="UniProtKB-KW"/>
</dbReference>
<comment type="similarity">
    <text evidence="1">Belongs to the type-I restriction system S methylase family.</text>
</comment>
<comment type="caution">
    <text evidence="6">The sequence shown here is derived from an EMBL/GenBank/DDBJ whole genome shotgun (WGS) entry which is preliminary data.</text>
</comment>
<dbReference type="Proteomes" id="UP000248301">
    <property type="component" value="Unassembled WGS sequence"/>
</dbReference>
<gene>
    <name evidence="6" type="ORF">CFR72_14790</name>
</gene>
<evidence type="ECO:0000259" key="5">
    <source>
        <dbReference type="Pfam" id="PF01420"/>
    </source>
</evidence>
<evidence type="ECO:0000256" key="1">
    <source>
        <dbReference type="ARBA" id="ARBA00010923"/>
    </source>
</evidence>
<accession>A0A318Q870</accession>
<dbReference type="InterPro" id="IPR000055">
    <property type="entry name" value="Restrct_endonuc_typeI_TRD"/>
</dbReference>
<dbReference type="Gene3D" id="1.10.287.1120">
    <property type="entry name" value="Bipartite methylase S protein"/>
    <property type="match status" value="1"/>
</dbReference>
<keyword evidence="2" id="KW-0680">Restriction system</keyword>
<dbReference type="InterPro" id="IPR052021">
    <property type="entry name" value="Type-I_RS_S_subunit"/>
</dbReference>
<reference evidence="6 7" key="1">
    <citation type="submission" date="2017-07" db="EMBL/GenBank/DDBJ databases">
        <title>A draft genome sequence of Gluconacetobacter entanii LTH 4560.</title>
        <authorList>
            <person name="Skraban J."/>
            <person name="Cleenwerck I."/>
            <person name="Vandamme P."/>
            <person name="Trcek J."/>
        </authorList>
    </citation>
    <scope>NUCLEOTIDE SEQUENCE [LARGE SCALE GENOMIC DNA]</scope>
    <source>
        <strain evidence="6 7">LTH 4560</strain>
    </source>
</reference>
<keyword evidence="6" id="KW-0255">Endonuclease</keyword>
<dbReference type="RefSeq" id="WP_110914639.1">
    <property type="nucleotide sequence ID" value="NZ_NKUF01000057.1"/>
</dbReference>
<keyword evidence="6" id="KW-0378">Hydrolase</keyword>
<dbReference type="EMBL" id="NKUF01000057">
    <property type="protein sequence ID" value="PYD61162.1"/>
    <property type="molecule type" value="Genomic_DNA"/>
</dbReference>
<evidence type="ECO:0000256" key="2">
    <source>
        <dbReference type="ARBA" id="ARBA00022747"/>
    </source>
</evidence>
<keyword evidence="4" id="KW-0175">Coiled coil</keyword>
<dbReference type="OrthoDB" id="512700at2"/>
<sequence>MLPEGWEATTLGKIMDFRNGLNFSKSDSKNLIKVVGVSDFSLGNVLSRADSLKETYVDQFKDDDLLIENDFLFVRSNGNKSLIGRCLYFPYVPEPISFSGFTIRGRLKGCSISANYIFQIVAGEYFRKHINLSGSGTNISNLSQEILSNTPLILPPLPEQKKIAAILSTWDRAIEGTEKLLANSQQQKKALMQQLLTGKKRLPGFTGEWEKHRLCDCCHVVMGSSPKSEFYNETGEGLPLLQGNADIKNRLSCPRIFTSEITKECQLGDILLSVRAPVGTVSIALHHACIGRGISSIRVKKGNSQEFAYQYFLSIEDRWERLAQGSTFEAVNGDDIKKLTILLPSFPEQKAIAAVLTTADEEITALESDLSRLRQEKKALMQQLLTGKIRVAV</sequence>
<dbReference type="CDD" id="cd17494">
    <property type="entry name" value="RMtype1_S_Sma198ORF994P-TRD2-CR2_like"/>
    <property type="match status" value="1"/>
</dbReference>
<feature type="domain" description="Type I restriction modification DNA specificity" evidence="5">
    <location>
        <begin position="3"/>
        <end position="179"/>
    </location>
</feature>
<protein>
    <submittedName>
        <fullName evidence="6">Restriction endonuclease subunit S</fullName>
    </submittedName>
</protein>
<dbReference type="Pfam" id="PF01420">
    <property type="entry name" value="Methylase_S"/>
    <property type="match status" value="2"/>
</dbReference>
<dbReference type="PANTHER" id="PTHR30408:SF12">
    <property type="entry name" value="TYPE I RESTRICTION ENZYME MJAVIII SPECIFICITY SUBUNIT"/>
    <property type="match status" value="1"/>
</dbReference>
<dbReference type="GO" id="GO:0009307">
    <property type="term" value="P:DNA restriction-modification system"/>
    <property type="evidence" value="ECO:0007669"/>
    <property type="project" value="UniProtKB-KW"/>
</dbReference>
<dbReference type="InterPro" id="IPR044946">
    <property type="entry name" value="Restrct_endonuc_typeI_TRD_sf"/>
</dbReference>
<dbReference type="SUPFAM" id="SSF116734">
    <property type="entry name" value="DNA methylase specificity domain"/>
    <property type="match status" value="2"/>
</dbReference>
<proteinExistence type="inferred from homology"/>
<keyword evidence="6" id="KW-0540">Nuclease</keyword>
<evidence type="ECO:0000256" key="3">
    <source>
        <dbReference type="ARBA" id="ARBA00023125"/>
    </source>
</evidence>
<evidence type="ECO:0000313" key="7">
    <source>
        <dbReference type="Proteomes" id="UP000248301"/>
    </source>
</evidence>
<name>A0A318Q870_9PROT</name>
<evidence type="ECO:0000256" key="4">
    <source>
        <dbReference type="SAM" id="Coils"/>
    </source>
</evidence>
<dbReference type="GO" id="GO:0004519">
    <property type="term" value="F:endonuclease activity"/>
    <property type="evidence" value="ECO:0007669"/>
    <property type="project" value="UniProtKB-KW"/>
</dbReference>
<organism evidence="6 7">
    <name type="scientific">Gluconacetobacter entanii</name>
    <dbReference type="NCBI Taxonomy" id="108528"/>
    <lineage>
        <taxon>Bacteria</taxon>
        <taxon>Pseudomonadati</taxon>
        <taxon>Pseudomonadota</taxon>
        <taxon>Alphaproteobacteria</taxon>
        <taxon>Acetobacterales</taxon>
        <taxon>Acetobacteraceae</taxon>
        <taxon>Gluconacetobacter</taxon>
    </lineage>
</organism>